<accession>A0A9W9YPW6</accession>
<feature type="coiled-coil region" evidence="1">
    <location>
        <begin position="54"/>
        <end position="109"/>
    </location>
</feature>
<keyword evidence="1" id="KW-0175">Coiled coil</keyword>
<evidence type="ECO:0000256" key="1">
    <source>
        <dbReference type="SAM" id="Coils"/>
    </source>
</evidence>
<reference evidence="3" key="1">
    <citation type="submission" date="2023-01" db="EMBL/GenBank/DDBJ databases">
        <title>Genome assembly of the deep-sea coral Lophelia pertusa.</title>
        <authorList>
            <person name="Herrera S."/>
            <person name="Cordes E."/>
        </authorList>
    </citation>
    <scope>NUCLEOTIDE SEQUENCE</scope>
    <source>
        <strain evidence="3">USNM1676648</strain>
        <tissue evidence="3">Polyp</tissue>
    </source>
</reference>
<protein>
    <submittedName>
        <fullName evidence="3">Uncharacterized protein</fullName>
    </submittedName>
</protein>
<feature type="region of interest" description="Disordered" evidence="2">
    <location>
        <begin position="1"/>
        <end position="26"/>
    </location>
</feature>
<sequence length="198" mass="22734">MSGALPQCSAALKSRPETDPTINEVDGDKSVADLELQRDWDILSSRMKRAVVDLQEMTLRHEHLLKENQQLSKSLGKMSSDLDLNTKRLQCLEIEAVKAEERAREACNKEGTIEESANFQIKECEKAMNERCAYVVALLMKVLSSEKEAKELRKQVEEGRRRNEELLCKLKELKSLKLSEYTLHVLNYCVFTFKVKTQ</sequence>
<keyword evidence="4" id="KW-1185">Reference proteome</keyword>
<evidence type="ECO:0000256" key="2">
    <source>
        <dbReference type="SAM" id="MobiDB-lite"/>
    </source>
</evidence>
<dbReference type="Proteomes" id="UP001163046">
    <property type="component" value="Unassembled WGS sequence"/>
</dbReference>
<comment type="caution">
    <text evidence="3">The sequence shown here is derived from an EMBL/GenBank/DDBJ whole genome shotgun (WGS) entry which is preliminary data.</text>
</comment>
<gene>
    <name evidence="3" type="ORF">OS493_013098</name>
</gene>
<evidence type="ECO:0000313" key="4">
    <source>
        <dbReference type="Proteomes" id="UP001163046"/>
    </source>
</evidence>
<dbReference type="EMBL" id="MU827307">
    <property type="protein sequence ID" value="KAJ7362010.1"/>
    <property type="molecule type" value="Genomic_DNA"/>
</dbReference>
<evidence type="ECO:0000313" key="3">
    <source>
        <dbReference type="EMBL" id="KAJ7362010.1"/>
    </source>
</evidence>
<organism evidence="3 4">
    <name type="scientific">Desmophyllum pertusum</name>
    <dbReference type="NCBI Taxonomy" id="174260"/>
    <lineage>
        <taxon>Eukaryota</taxon>
        <taxon>Metazoa</taxon>
        <taxon>Cnidaria</taxon>
        <taxon>Anthozoa</taxon>
        <taxon>Hexacorallia</taxon>
        <taxon>Scleractinia</taxon>
        <taxon>Caryophylliina</taxon>
        <taxon>Caryophylliidae</taxon>
        <taxon>Desmophyllum</taxon>
    </lineage>
</organism>
<feature type="coiled-coil region" evidence="1">
    <location>
        <begin position="142"/>
        <end position="176"/>
    </location>
</feature>
<proteinExistence type="predicted"/>
<name>A0A9W9YPW6_9CNID</name>
<dbReference type="AlphaFoldDB" id="A0A9W9YPW6"/>